<dbReference type="RefSeq" id="WP_169417879.1">
    <property type="nucleotide sequence ID" value="NZ_JABBFX010000001.1"/>
</dbReference>
<accession>A0A848H7N4</accession>
<organism evidence="2 3">
    <name type="scientific">Ramlibacter agri</name>
    <dbReference type="NCBI Taxonomy" id="2728837"/>
    <lineage>
        <taxon>Bacteria</taxon>
        <taxon>Pseudomonadati</taxon>
        <taxon>Pseudomonadota</taxon>
        <taxon>Betaproteobacteria</taxon>
        <taxon>Burkholderiales</taxon>
        <taxon>Comamonadaceae</taxon>
        <taxon>Ramlibacter</taxon>
    </lineage>
</organism>
<evidence type="ECO:0000256" key="1">
    <source>
        <dbReference type="SAM" id="Phobius"/>
    </source>
</evidence>
<evidence type="ECO:0000313" key="2">
    <source>
        <dbReference type="EMBL" id="NML43688.1"/>
    </source>
</evidence>
<feature type="transmembrane region" description="Helical" evidence="1">
    <location>
        <begin position="196"/>
        <end position="223"/>
    </location>
</feature>
<dbReference type="AlphaFoldDB" id="A0A848H7N4"/>
<evidence type="ECO:0008006" key="4">
    <source>
        <dbReference type="Google" id="ProtNLM"/>
    </source>
</evidence>
<reference evidence="2 3" key="1">
    <citation type="submission" date="2020-04" db="EMBL/GenBank/DDBJ databases">
        <title>Ramlibacter sp. G-1-2-2 isolated from soil.</title>
        <authorList>
            <person name="Dahal R.H."/>
        </authorList>
    </citation>
    <scope>NUCLEOTIDE SEQUENCE [LARGE SCALE GENOMIC DNA]</scope>
    <source>
        <strain evidence="2 3">G-1-2-2</strain>
    </source>
</reference>
<name>A0A848H7N4_9BURK</name>
<evidence type="ECO:0000313" key="3">
    <source>
        <dbReference type="Proteomes" id="UP000541185"/>
    </source>
</evidence>
<keyword evidence="3" id="KW-1185">Reference proteome</keyword>
<keyword evidence="1" id="KW-0812">Transmembrane</keyword>
<protein>
    <recommendedName>
        <fullName evidence="4">DUF4129 domain-containing protein</fullName>
    </recommendedName>
</protein>
<feature type="transmembrane region" description="Helical" evidence="1">
    <location>
        <begin position="154"/>
        <end position="176"/>
    </location>
</feature>
<dbReference type="Proteomes" id="UP000541185">
    <property type="component" value="Unassembled WGS sequence"/>
</dbReference>
<proteinExistence type="predicted"/>
<keyword evidence="1" id="KW-1133">Transmembrane helix</keyword>
<keyword evidence="1" id="KW-0472">Membrane</keyword>
<comment type="caution">
    <text evidence="2">The sequence shown here is derived from an EMBL/GenBank/DDBJ whole genome shotgun (WGS) entry which is preliminary data.</text>
</comment>
<gene>
    <name evidence="2" type="ORF">HHL11_08005</name>
</gene>
<sequence>MRVEALALQLRPRPMAEAADLGVLLVHRHARSLLRTWAPLFAVVALLALATIEIRPWLPTLLLFCLKPWLDRSLLFVLARAVFNDETRFADLWAQQRTVWWQGLLSTLTLRRLSPWRSYTQPALQLEGQRGKARRQRRAQLLAGKRGAAFGMHFVFANVEIALCAGLAMLVVWFAPEGLHRNVLSWLWQSAGVGNQLVLALAYALVIFVLEPFYVAAGFVMYLNRRVELEAWDIEQEFRRAFA</sequence>
<dbReference type="EMBL" id="JABBFX010000001">
    <property type="protein sequence ID" value="NML43688.1"/>
    <property type="molecule type" value="Genomic_DNA"/>
</dbReference>